<evidence type="ECO:0000256" key="10">
    <source>
        <dbReference type="PIRNR" id="PIRNR006268"/>
    </source>
</evidence>
<comment type="catalytic activity">
    <reaction evidence="9 10">
        <text>L-threonyl-[protein] + FAD = FMN-L-threonyl-[protein] + AMP + H(+)</text>
        <dbReference type="Rhea" id="RHEA:36847"/>
        <dbReference type="Rhea" id="RHEA-COMP:11060"/>
        <dbReference type="Rhea" id="RHEA-COMP:11061"/>
        <dbReference type="ChEBI" id="CHEBI:15378"/>
        <dbReference type="ChEBI" id="CHEBI:30013"/>
        <dbReference type="ChEBI" id="CHEBI:57692"/>
        <dbReference type="ChEBI" id="CHEBI:74257"/>
        <dbReference type="ChEBI" id="CHEBI:456215"/>
        <dbReference type="EC" id="2.7.1.180"/>
    </reaction>
</comment>
<dbReference type="EMBL" id="JABBGG010000001">
    <property type="protein sequence ID" value="NML59509.1"/>
    <property type="molecule type" value="Genomic_DNA"/>
</dbReference>
<dbReference type="SUPFAM" id="SSF143631">
    <property type="entry name" value="ApbE-like"/>
    <property type="match status" value="1"/>
</dbReference>
<keyword evidence="4 10" id="KW-0808">Transferase</keyword>
<dbReference type="PANTHER" id="PTHR30040:SF2">
    <property type="entry name" value="FAD:PROTEIN FMN TRANSFERASE"/>
    <property type="match status" value="1"/>
</dbReference>
<comment type="caution">
    <text evidence="12">The sequence shown here is derived from an EMBL/GenBank/DDBJ whole genome shotgun (WGS) entry which is preliminary data.</text>
</comment>
<dbReference type="InterPro" id="IPR003374">
    <property type="entry name" value="ApbE-like_sf"/>
</dbReference>
<comment type="cofactor">
    <cofactor evidence="11">
        <name>Mg(2+)</name>
        <dbReference type="ChEBI" id="CHEBI:18420"/>
    </cofactor>
    <cofactor evidence="11">
        <name>Mn(2+)</name>
        <dbReference type="ChEBI" id="CHEBI:29035"/>
    </cofactor>
    <text evidence="11">Magnesium. Can also use manganese.</text>
</comment>
<dbReference type="Gene3D" id="3.10.520.10">
    <property type="entry name" value="ApbE-like domains"/>
    <property type="match status" value="1"/>
</dbReference>
<protein>
    <recommendedName>
        <fullName evidence="2 10">FAD:protein FMN transferase</fullName>
        <ecNumber evidence="1 10">2.7.1.180</ecNumber>
    </recommendedName>
    <alternativeName>
        <fullName evidence="8 10">Flavin transferase</fullName>
    </alternativeName>
</protein>
<evidence type="ECO:0000256" key="2">
    <source>
        <dbReference type="ARBA" id="ARBA00016337"/>
    </source>
</evidence>
<evidence type="ECO:0000256" key="4">
    <source>
        <dbReference type="ARBA" id="ARBA00022679"/>
    </source>
</evidence>
<dbReference type="InterPro" id="IPR024932">
    <property type="entry name" value="ApbE"/>
</dbReference>
<sequence>MRRVLVPLTLREGEPLEGRIATMGGTSMGTSWSAKAVLADGFDTVLAQRLQNALDDVVAQMSHWEAGSNLGLYNRADAGSWHLLPAAFARVMAYALWVRGASTGAYDPCAGALVNLWGFGARRRYDQPEFHVPTEFAIRAVLARTDGARVRFDPVTRRMLQPGGVELDLSAVAKGFAVDQMARTLEAAGVRDYLVEAGGELRGAGVKPDGHPWWVELEGVPGEDSGEATVAALHGLSVATSGDYRRHFRHGDMRASHTLDPRTGYPIGNRVASVTVLHPECMAADALSTALSVLGPEEGLAFAERHQLAARFLLRAPGKLEELASSAFRAMLQ</sequence>
<dbReference type="GO" id="GO:0016740">
    <property type="term" value="F:transferase activity"/>
    <property type="evidence" value="ECO:0007669"/>
    <property type="project" value="UniProtKB-UniRule"/>
</dbReference>
<evidence type="ECO:0000313" key="13">
    <source>
        <dbReference type="Proteomes" id="UP000583752"/>
    </source>
</evidence>
<proteinExistence type="inferred from homology"/>
<keyword evidence="5 10" id="KW-0479">Metal-binding</keyword>
<evidence type="ECO:0000256" key="1">
    <source>
        <dbReference type="ARBA" id="ARBA00011955"/>
    </source>
</evidence>
<accession>A0A848HH61</accession>
<keyword evidence="13" id="KW-1185">Reference proteome</keyword>
<feature type="binding site" evidence="11">
    <location>
        <position position="285"/>
    </location>
    <ligand>
        <name>Mg(2+)</name>
        <dbReference type="ChEBI" id="CHEBI:18420"/>
    </ligand>
</feature>
<dbReference type="GO" id="GO:0046872">
    <property type="term" value="F:metal ion binding"/>
    <property type="evidence" value="ECO:0007669"/>
    <property type="project" value="UniProtKB-UniRule"/>
</dbReference>
<evidence type="ECO:0000256" key="3">
    <source>
        <dbReference type="ARBA" id="ARBA00022630"/>
    </source>
</evidence>
<name>A0A848HH61_9BURK</name>
<dbReference type="Proteomes" id="UP000583752">
    <property type="component" value="Unassembled WGS sequence"/>
</dbReference>
<dbReference type="Pfam" id="PF02424">
    <property type="entry name" value="ApbE"/>
    <property type="match status" value="1"/>
</dbReference>
<evidence type="ECO:0000313" key="12">
    <source>
        <dbReference type="EMBL" id="NML59509.1"/>
    </source>
</evidence>
<feature type="binding site" evidence="11">
    <location>
        <position position="289"/>
    </location>
    <ligand>
        <name>Mg(2+)</name>
        <dbReference type="ChEBI" id="CHEBI:18420"/>
    </ligand>
</feature>
<comment type="similarity">
    <text evidence="10">Belongs to the ApbE family.</text>
</comment>
<dbReference type="AlphaFoldDB" id="A0A848HH61"/>
<evidence type="ECO:0000256" key="11">
    <source>
        <dbReference type="PIRSR" id="PIRSR006268-2"/>
    </source>
</evidence>
<keyword evidence="3 10" id="KW-0285">Flavoprotein</keyword>
<evidence type="ECO:0000256" key="5">
    <source>
        <dbReference type="ARBA" id="ARBA00022723"/>
    </source>
</evidence>
<evidence type="ECO:0000256" key="8">
    <source>
        <dbReference type="ARBA" id="ARBA00031306"/>
    </source>
</evidence>
<gene>
    <name evidence="12" type="ORF">HHL21_00060</name>
</gene>
<reference evidence="12 13" key="1">
    <citation type="submission" date="2020-04" db="EMBL/GenBank/DDBJ databases">
        <title>Massilia sp. RP-1-19 isolated from soil.</title>
        <authorList>
            <person name="Dahal R.H."/>
        </authorList>
    </citation>
    <scope>NUCLEOTIDE SEQUENCE [LARGE SCALE GENOMIC DNA]</scope>
    <source>
        <strain evidence="12 13">RP-1-19</strain>
    </source>
</reference>
<evidence type="ECO:0000256" key="6">
    <source>
        <dbReference type="ARBA" id="ARBA00022827"/>
    </source>
</evidence>
<keyword evidence="6 10" id="KW-0274">FAD</keyword>
<dbReference type="EC" id="2.7.1.180" evidence="1 10"/>
<evidence type="ECO:0000256" key="9">
    <source>
        <dbReference type="ARBA" id="ARBA00048540"/>
    </source>
</evidence>
<evidence type="ECO:0000256" key="7">
    <source>
        <dbReference type="ARBA" id="ARBA00022842"/>
    </source>
</evidence>
<dbReference type="PIRSF" id="PIRSF006268">
    <property type="entry name" value="ApbE"/>
    <property type="match status" value="1"/>
</dbReference>
<organism evidence="12 13">
    <name type="scientific">Massilia polaris</name>
    <dbReference type="NCBI Taxonomy" id="2728846"/>
    <lineage>
        <taxon>Bacteria</taxon>
        <taxon>Pseudomonadati</taxon>
        <taxon>Pseudomonadota</taxon>
        <taxon>Betaproteobacteria</taxon>
        <taxon>Burkholderiales</taxon>
        <taxon>Oxalobacteraceae</taxon>
        <taxon>Telluria group</taxon>
        <taxon>Massilia</taxon>
    </lineage>
</organism>
<keyword evidence="7 10" id="KW-0460">Magnesium</keyword>
<feature type="binding site" evidence="11">
    <location>
        <position position="171"/>
    </location>
    <ligand>
        <name>Mg(2+)</name>
        <dbReference type="ChEBI" id="CHEBI:18420"/>
    </ligand>
</feature>
<dbReference type="PANTHER" id="PTHR30040">
    <property type="entry name" value="THIAMINE BIOSYNTHESIS LIPOPROTEIN APBE"/>
    <property type="match status" value="1"/>
</dbReference>
<dbReference type="RefSeq" id="WP_169463221.1">
    <property type="nucleotide sequence ID" value="NZ_JABBGG010000001.1"/>
</dbReference>